<feature type="binding site" evidence="14">
    <location>
        <position position="66"/>
    </location>
    <ligand>
        <name>Ca(2+)</name>
        <dbReference type="ChEBI" id="CHEBI:29108"/>
        <label>1</label>
    </ligand>
</feature>
<keyword evidence="5 17" id="KW-0575">Peroxidase</keyword>
<evidence type="ECO:0000256" key="4">
    <source>
        <dbReference type="ARBA" id="ARBA00012313"/>
    </source>
</evidence>
<gene>
    <name evidence="19" type="primary">PER3_1</name>
    <name evidence="19" type="ORF">CK203_103521</name>
</gene>
<evidence type="ECO:0000256" key="10">
    <source>
        <dbReference type="ARBA" id="ARBA00023004"/>
    </source>
</evidence>
<feature type="binding site" description="axial binding residue" evidence="14">
    <location>
        <position position="191"/>
    </location>
    <ligand>
        <name>heme b</name>
        <dbReference type="ChEBI" id="CHEBI:60344"/>
    </ligand>
    <ligandPart>
        <name>Fe</name>
        <dbReference type="ChEBI" id="CHEBI:18248"/>
    </ligandPart>
</feature>
<feature type="disulfide bond" evidence="16">
    <location>
        <begin position="119"/>
        <end position="290"/>
    </location>
</feature>
<dbReference type="SUPFAM" id="SSF48113">
    <property type="entry name" value="Heme-dependent peroxidases"/>
    <property type="match status" value="1"/>
</dbReference>
<comment type="cofactor">
    <cofactor evidence="14 17">
        <name>Ca(2+)</name>
        <dbReference type="ChEBI" id="CHEBI:29108"/>
    </cofactor>
    <text evidence="14 17">Binds 2 calcium ions per subunit.</text>
</comment>
<feature type="binding site" evidence="13">
    <location>
        <position position="161"/>
    </location>
    <ligand>
        <name>substrate</name>
    </ligand>
</feature>
<feature type="binding site" evidence="14">
    <location>
        <position position="73"/>
    </location>
    <ligand>
        <name>Ca(2+)</name>
        <dbReference type="ChEBI" id="CHEBI:29108"/>
        <label>1</label>
    </ligand>
</feature>
<dbReference type="PROSITE" id="PS00436">
    <property type="entry name" value="PEROXIDASE_2"/>
    <property type="match status" value="1"/>
</dbReference>
<feature type="binding site" evidence="14">
    <location>
        <position position="69"/>
    </location>
    <ligand>
        <name>Ca(2+)</name>
        <dbReference type="ChEBI" id="CHEBI:29108"/>
        <label>1</label>
    </ligand>
</feature>
<dbReference type="InterPro" id="IPR010255">
    <property type="entry name" value="Haem_peroxidase_sf"/>
</dbReference>
<keyword evidence="17" id="KW-0964">Secreted</keyword>
<dbReference type="EMBL" id="QGNW01002085">
    <property type="protein sequence ID" value="RVW25518.1"/>
    <property type="molecule type" value="Genomic_DNA"/>
</dbReference>
<evidence type="ECO:0000256" key="14">
    <source>
        <dbReference type="PIRSR" id="PIRSR600823-3"/>
    </source>
</evidence>
<evidence type="ECO:0000256" key="8">
    <source>
        <dbReference type="ARBA" id="ARBA00022837"/>
    </source>
</evidence>
<evidence type="ECO:0000256" key="7">
    <source>
        <dbReference type="ARBA" id="ARBA00022723"/>
    </source>
</evidence>
<feature type="chain" id="PRO_5018807410" description="Peroxidase" evidence="17">
    <location>
        <begin position="24"/>
        <end position="295"/>
    </location>
</feature>
<comment type="catalytic activity">
    <reaction evidence="1 17">
        <text>2 a phenolic donor + H2O2 = 2 a phenolic radical donor + 2 H2O</text>
        <dbReference type="Rhea" id="RHEA:56136"/>
        <dbReference type="ChEBI" id="CHEBI:15377"/>
        <dbReference type="ChEBI" id="CHEBI:16240"/>
        <dbReference type="ChEBI" id="CHEBI:139520"/>
        <dbReference type="ChEBI" id="CHEBI:139521"/>
        <dbReference type="EC" id="1.11.1.7"/>
    </reaction>
</comment>
<feature type="active site" description="Proton acceptor" evidence="12">
    <location>
        <position position="65"/>
    </location>
</feature>
<feature type="binding site" evidence="14">
    <location>
        <position position="192"/>
    </location>
    <ligand>
        <name>Ca(2+)</name>
        <dbReference type="ChEBI" id="CHEBI:29108"/>
        <label>2</label>
    </ligand>
</feature>
<dbReference type="GO" id="GO:0140825">
    <property type="term" value="F:lactoperoxidase activity"/>
    <property type="evidence" value="ECO:0007669"/>
    <property type="project" value="UniProtKB-EC"/>
</dbReference>
<accession>A0A438CQQ6</accession>
<dbReference type="GO" id="GO:0042744">
    <property type="term" value="P:hydrogen peroxide catabolic process"/>
    <property type="evidence" value="ECO:0007669"/>
    <property type="project" value="UniProtKB-KW"/>
</dbReference>
<dbReference type="CDD" id="cd00693">
    <property type="entry name" value="secretory_peroxidase"/>
    <property type="match status" value="1"/>
</dbReference>
<keyword evidence="6 17" id="KW-0349">Heme</keyword>
<evidence type="ECO:0000256" key="11">
    <source>
        <dbReference type="ARBA" id="ARBA00023157"/>
    </source>
</evidence>
<evidence type="ECO:0000256" key="15">
    <source>
        <dbReference type="PIRSR" id="PIRSR600823-4"/>
    </source>
</evidence>
<evidence type="ECO:0000256" key="1">
    <source>
        <dbReference type="ARBA" id="ARBA00000189"/>
    </source>
</evidence>
<dbReference type="GO" id="GO:0046872">
    <property type="term" value="F:metal ion binding"/>
    <property type="evidence" value="ECO:0007669"/>
    <property type="project" value="UniProtKB-UniRule"/>
</dbReference>
<evidence type="ECO:0000259" key="18">
    <source>
        <dbReference type="PROSITE" id="PS50873"/>
    </source>
</evidence>
<dbReference type="Pfam" id="PF00141">
    <property type="entry name" value="peroxidase"/>
    <property type="match status" value="1"/>
</dbReference>
<dbReference type="FunFam" id="1.10.520.10:FF:000001">
    <property type="entry name" value="Peroxidase"/>
    <property type="match status" value="1"/>
</dbReference>
<feature type="binding site" evidence="14">
    <location>
        <position position="71"/>
    </location>
    <ligand>
        <name>Ca(2+)</name>
        <dbReference type="ChEBI" id="CHEBI:29108"/>
        <label>1</label>
    </ligand>
</feature>
<comment type="function">
    <text evidence="2">Removal of H(2)O(2), oxidation of toxic reductants, biosynthesis and degradation of lignin, suberization, auxin catabolism, response to environmental stresses such as wounding, pathogen attack and oxidative stress. These functions might be dependent on each isozyme/isoform in each plant tissue.</text>
</comment>
<evidence type="ECO:0000256" key="3">
    <source>
        <dbReference type="ARBA" id="ARBA00006873"/>
    </source>
</evidence>
<feature type="binding site" evidence="14">
    <location>
        <position position="75"/>
    </location>
    <ligand>
        <name>Ca(2+)</name>
        <dbReference type="ChEBI" id="CHEBI:29108"/>
        <label>1</label>
    </ligand>
</feature>
<comment type="cofactor">
    <cofactor evidence="14 17">
        <name>heme b</name>
        <dbReference type="ChEBI" id="CHEBI:60344"/>
    </cofactor>
    <text evidence="14 17">Binds 1 heme b (iron(II)-protoporphyrin IX) group per subunit.</text>
</comment>
<feature type="domain" description="Plant heme peroxidase family profile" evidence="18">
    <location>
        <begin position="24"/>
        <end position="294"/>
    </location>
</feature>
<dbReference type="Proteomes" id="UP000288805">
    <property type="component" value="Unassembled WGS sequence"/>
</dbReference>
<evidence type="ECO:0000256" key="9">
    <source>
        <dbReference type="ARBA" id="ARBA00023002"/>
    </source>
</evidence>
<dbReference type="GO" id="GO:0020037">
    <property type="term" value="F:heme binding"/>
    <property type="evidence" value="ECO:0007669"/>
    <property type="project" value="UniProtKB-UniRule"/>
</dbReference>
<reference evidence="19 20" key="1">
    <citation type="journal article" date="2018" name="PLoS Genet.">
        <title>Population sequencing reveals clonal diversity and ancestral inbreeding in the grapevine cultivar Chardonnay.</title>
        <authorList>
            <person name="Roach M.J."/>
            <person name="Johnson D.L."/>
            <person name="Bohlmann J."/>
            <person name="van Vuuren H.J."/>
            <person name="Jones S.J."/>
            <person name="Pretorius I.S."/>
            <person name="Schmidt S.A."/>
            <person name="Borneman A.R."/>
        </authorList>
    </citation>
    <scope>NUCLEOTIDE SEQUENCE [LARGE SCALE GENOMIC DNA]</scope>
    <source>
        <strain evidence="20">cv. Chardonnay</strain>
        <tissue evidence="19">Leaf</tissue>
    </source>
</reference>
<feature type="disulfide bond" evidence="16">
    <location>
        <begin position="67"/>
        <end position="72"/>
    </location>
</feature>
<feature type="binding site" evidence="14">
    <location>
        <position position="242"/>
    </location>
    <ligand>
        <name>Ca(2+)</name>
        <dbReference type="ChEBI" id="CHEBI:29108"/>
        <label>2</label>
    </ligand>
</feature>
<dbReference type="Gene3D" id="1.10.420.10">
    <property type="entry name" value="Peroxidase, domain 2"/>
    <property type="match status" value="2"/>
</dbReference>
<dbReference type="InterPro" id="IPR033905">
    <property type="entry name" value="Secretory_peroxidase"/>
</dbReference>
<feature type="disulfide bond" evidence="16">
    <location>
        <begin position="34"/>
        <end position="113"/>
    </location>
</feature>
<dbReference type="PRINTS" id="PR00461">
    <property type="entry name" value="PLPEROXIDASE"/>
</dbReference>
<feature type="site" description="Transition state stabilizer" evidence="15">
    <location>
        <position position="61"/>
    </location>
</feature>
<evidence type="ECO:0000313" key="20">
    <source>
        <dbReference type="Proteomes" id="UP000288805"/>
    </source>
</evidence>
<feature type="binding site" evidence="14">
    <location>
        <position position="87"/>
    </location>
    <ligand>
        <name>Ca(2+)</name>
        <dbReference type="ChEBI" id="CHEBI:29108"/>
        <label>1</label>
    </ligand>
</feature>
<dbReference type="AlphaFoldDB" id="A0A438CQQ6"/>
<dbReference type="PROSITE" id="PS00435">
    <property type="entry name" value="PEROXIDASE_1"/>
    <property type="match status" value="1"/>
</dbReference>
<dbReference type="InterPro" id="IPR019793">
    <property type="entry name" value="Peroxidases_heam-ligand_BS"/>
</dbReference>
<dbReference type="SMR" id="A0A438CQQ6"/>
<comment type="subcellular location">
    <subcellularLocation>
        <location evidence="17">Secreted</location>
    </subcellularLocation>
</comment>
<sequence>MERISLLGIVILGFAGFLGSVQADLKLGFYGESCPKAEKIVLDYVKKHIPNAPSLAAALIRMHFHDCFVRGCDGSVLINSTSSNQAEKDGTPNLTLRGFDFIERVKSVVEAECPGIVSCADILALVARDSIVVTGGPFWNVPTGRRDGLISNSSEAVSDIPRPVNNFTTLQTLFANKGLDLNDLVLLSGAHTIGVSHCSSFSNRLYNFTGVGDEDPALDSEYAANLKARKSTGTIRIRCGFDDKLWDKGFYHSNPSRAPVEFLAEFAKSMEKMGRIEVKTGTAGEVRKQCAVING</sequence>
<keyword evidence="7 14" id="KW-0479">Metal-binding</keyword>
<dbReference type="PANTHER" id="PTHR31235">
    <property type="entry name" value="PEROXIDASE 25-RELATED"/>
    <property type="match status" value="1"/>
</dbReference>
<dbReference type="InterPro" id="IPR000823">
    <property type="entry name" value="Peroxidase_pln"/>
</dbReference>
<keyword evidence="11 16" id="KW-1015">Disulfide bond</keyword>
<dbReference type="GO" id="GO:0006979">
    <property type="term" value="P:response to oxidative stress"/>
    <property type="evidence" value="ECO:0007669"/>
    <property type="project" value="UniProtKB-UniRule"/>
</dbReference>
<keyword evidence="17" id="KW-0376">Hydrogen peroxide</keyword>
<evidence type="ECO:0000256" key="13">
    <source>
        <dbReference type="PIRSR" id="PIRSR600823-2"/>
    </source>
</evidence>
<dbReference type="InterPro" id="IPR002016">
    <property type="entry name" value="Haem_peroxidase"/>
</dbReference>
<comment type="similarity">
    <text evidence="17">Belongs to the peroxidase family. Classical plant (class III) peroxidase subfamily.</text>
</comment>
<keyword evidence="8 14" id="KW-0106">Calcium</keyword>
<dbReference type="PRINTS" id="PR00458">
    <property type="entry name" value="PEROXIDASE"/>
</dbReference>
<protein>
    <recommendedName>
        <fullName evidence="4 17">Peroxidase</fullName>
        <ecNumber evidence="4 17">1.11.1.7</ecNumber>
    </recommendedName>
</protein>
<evidence type="ECO:0000256" key="12">
    <source>
        <dbReference type="PIRSR" id="PIRSR600823-1"/>
    </source>
</evidence>
<evidence type="ECO:0000256" key="16">
    <source>
        <dbReference type="PIRSR" id="PIRSR600823-5"/>
    </source>
</evidence>
<keyword evidence="9 17" id="KW-0560">Oxidoreductase</keyword>
<dbReference type="PROSITE" id="PS50873">
    <property type="entry name" value="PEROXIDASE_4"/>
    <property type="match status" value="1"/>
</dbReference>
<keyword evidence="10 14" id="KW-0408">Iron</keyword>
<evidence type="ECO:0000256" key="17">
    <source>
        <dbReference type="RuleBase" id="RU362060"/>
    </source>
</evidence>
<name>A0A438CQQ6_VITVI</name>
<feature type="signal peptide" evidence="17">
    <location>
        <begin position="1"/>
        <end position="23"/>
    </location>
</feature>
<comment type="caution">
    <text evidence="19">The sequence shown here is derived from an EMBL/GenBank/DDBJ whole genome shotgun (WGS) entry which is preliminary data.</text>
</comment>
<comment type="similarity">
    <text evidence="3">Belongs to the peroxidase family. Ascorbate peroxidase subfamily.</text>
</comment>
<dbReference type="InterPro" id="IPR019794">
    <property type="entry name" value="Peroxidases_AS"/>
</dbReference>
<keyword evidence="17" id="KW-0732">Signal</keyword>
<organism evidence="19 20">
    <name type="scientific">Vitis vinifera</name>
    <name type="common">Grape</name>
    <dbReference type="NCBI Taxonomy" id="29760"/>
    <lineage>
        <taxon>Eukaryota</taxon>
        <taxon>Viridiplantae</taxon>
        <taxon>Streptophyta</taxon>
        <taxon>Embryophyta</taxon>
        <taxon>Tracheophyta</taxon>
        <taxon>Spermatophyta</taxon>
        <taxon>Magnoliopsida</taxon>
        <taxon>eudicotyledons</taxon>
        <taxon>Gunneridae</taxon>
        <taxon>Pentapetalae</taxon>
        <taxon>rosids</taxon>
        <taxon>Vitales</taxon>
        <taxon>Vitaceae</taxon>
        <taxon>Viteae</taxon>
        <taxon>Vitis</taxon>
    </lineage>
</organism>
<evidence type="ECO:0000256" key="2">
    <source>
        <dbReference type="ARBA" id="ARBA00002322"/>
    </source>
</evidence>
<dbReference type="Gene3D" id="1.10.520.10">
    <property type="match status" value="2"/>
</dbReference>
<dbReference type="GO" id="GO:0005576">
    <property type="term" value="C:extracellular region"/>
    <property type="evidence" value="ECO:0007669"/>
    <property type="project" value="UniProtKB-SubCell"/>
</dbReference>
<evidence type="ECO:0000313" key="19">
    <source>
        <dbReference type="EMBL" id="RVW25518.1"/>
    </source>
</evidence>
<evidence type="ECO:0000256" key="6">
    <source>
        <dbReference type="ARBA" id="ARBA00022617"/>
    </source>
</evidence>
<dbReference type="EC" id="1.11.1.7" evidence="4 17"/>
<proteinExistence type="inferred from homology"/>
<evidence type="ECO:0000256" key="5">
    <source>
        <dbReference type="ARBA" id="ARBA00022559"/>
    </source>
</evidence>